<protein>
    <submittedName>
        <fullName evidence="1">Macaca fascicularis brain cDNA clone: QflA-20452, similar to human protocadherin 11 X-linked (PCDH11X), transcript variantb, mRNA, RefSeq: NM_032967.1</fullName>
    </submittedName>
</protein>
<sequence length="58" mass="6896">MIEYEGLLNIFDYSHSEKWAFREIPEHITSSLNIIASCFPINCILHMGRTRHRKTDLF</sequence>
<dbReference type="EMBL" id="AB172978">
    <property type="protein sequence ID" value="BAE90040.1"/>
    <property type="molecule type" value="mRNA"/>
</dbReference>
<evidence type="ECO:0000313" key="1">
    <source>
        <dbReference type="EMBL" id="BAE90040.1"/>
    </source>
</evidence>
<organism evidence="1">
    <name type="scientific">Macaca fascicularis</name>
    <name type="common">Crab-eating macaque</name>
    <name type="synonym">Cynomolgus monkey</name>
    <dbReference type="NCBI Taxonomy" id="9541"/>
    <lineage>
        <taxon>Eukaryota</taxon>
        <taxon>Metazoa</taxon>
        <taxon>Chordata</taxon>
        <taxon>Craniata</taxon>
        <taxon>Vertebrata</taxon>
        <taxon>Euteleostomi</taxon>
        <taxon>Mammalia</taxon>
        <taxon>Eutheria</taxon>
        <taxon>Euarchontoglires</taxon>
        <taxon>Primates</taxon>
        <taxon>Haplorrhini</taxon>
        <taxon>Catarrhini</taxon>
        <taxon>Cercopithecidae</taxon>
        <taxon>Cercopithecinae</taxon>
        <taxon>Macaca</taxon>
    </lineage>
</organism>
<name>I7G6K3_MACFA</name>
<dbReference type="VEuPathDB" id="HostDB:ENSMFAG00000008202"/>
<dbReference type="OMA" id="WAFREIP"/>
<reference evidence="1" key="1">
    <citation type="journal article" date="2007" name="PLoS Biol.">
        <title>Rate of evolution in brain-expressed genes in humans and other primates.</title>
        <authorList>
            <person name="Wang H.-Y."/>
            <person name="Chien H.-C."/>
            <person name="Osada N."/>
            <person name="Hashimoto K."/>
            <person name="Sugano S."/>
            <person name="Gojobori T."/>
            <person name="Chou C.-K."/>
            <person name="Tsai S.-F."/>
            <person name="Wu C.-I."/>
            <person name="Shen C.-K.J."/>
        </authorList>
    </citation>
    <scope>NUCLEOTIDE SEQUENCE</scope>
</reference>
<dbReference type="AlphaFoldDB" id="I7G6K3"/>
<accession>I7G6K3</accession>
<proteinExistence type="evidence at transcript level"/>